<feature type="signal peptide" evidence="12">
    <location>
        <begin position="1"/>
        <end position="15"/>
    </location>
</feature>
<evidence type="ECO:0000256" key="9">
    <source>
        <dbReference type="ARBA" id="ARBA00022989"/>
    </source>
</evidence>
<dbReference type="PANTHER" id="PTHR13036:SF0">
    <property type="entry name" value="CHITOBIOSYLDIPHOSPHODOLICHOL BETA-MANNOSYLTRANSFERASE"/>
    <property type="match status" value="1"/>
</dbReference>
<reference evidence="13 14" key="1">
    <citation type="submission" date="2016-07" db="EMBL/GenBank/DDBJ databases">
        <title>Pervasive Adenine N6-methylation of Active Genes in Fungi.</title>
        <authorList>
            <consortium name="DOE Joint Genome Institute"/>
            <person name="Mondo S.J."/>
            <person name="Dannebaum R.O."/>
            <person name="Kuo R.C."/>
            <person name="Labutti K."/>
            <person name="Haridas S."/>
            <person name="Kuo A."/>
            <person name="Salamov A."/>
            <person name="Ahrendt S.R."/>
            <person name="Lipzen A."/>
            <person name="Sullivan W."/>
            <person name="Andreopoulos W.B."/>
            <person name="Clum A."/>
            <person name="Lindquist E."/>
            <person name="Daum C."/>
            <person name="Ramamoorthy G.K."/>
            <person name="Gryganskyi A."/>
            <person name="Culley D."/>
            <person name="Magnuson J.K."/>
            <person name="James T.Y."/>
            <person name="O'Malley M.A."/>
            <person name="Stajich J.E."/>
            <person name="Spatafora J.W."/>
            <person name="Visel A."/>
            <person name="Grigoriev I.V."/>
        </authorList>
    </citation>
    <scope>NUCLEOTIDE SEQUENCE [LARGE SCALE GENOMIC DNA]</scope>
    <source>
        <strain evidence="13 14">JEL800</strain>
    </source>
</reference>
<organism evidence="13 14">
    <name type="scientific">Rhizoclosmatium globosum</name>
    <dbReference type="NCBI Taxonomy" id="329046"/>
    <lineage>
        <taxon>Eukaryota</taxon>
        <taxon>Fungi</taxon>
        <taxon>Fungi incertae sedis</taxon>
        <taxon>Chytridiomycota</taxon>
        <taxon>Chytridiomycota incertae sedis</taxon>
        <taxon>Chytridiomycetes</taxon>
        <taxon>Chytridiales</taxon>
        <taxon>Chytriomycetaceae</taxon>
        <taxon>Rhizoclosmatium</taxon>
    </lineage>
</organism>
<dbReference type="Gene3D" id="3.40.50.2000">
    <property type="entry name" value="Glycogen Phosphorylase B"/>
    <property type="match status" value="1"/>
</dbReference>
<dbReference type="InterPro" id="IPR026051">
    <property type="entry name" value="ALG1-like"/>
</dbReference>
<dbReference type="GO" id="GO:0005789">
    <property type="term" value="C:endoplasmic reticulum membrane"/>
    <property type="evidence" value="ECO:0007669"/>
    <property type="project" value="UniProtKB-SubCell"/>
</dbReference>
<dbReference type="PANTHER" id="PTHR13036">
    <property type="entry name" value="BETA1,4 MANNOSYLTRANSFERASE"/>
    <property type="match status" value="1"/>
</dbReference>
<evidence type="ECO:0000256" key="11">
    <source>
        <dbReference type="ARBA" id="ARBA00024899"/>
    </source>
</evidence>
<keyword evidence="8" id="KW-0256">Endoplasmic reticulum</keyword>
<keyword evidence="6" id="KW-0808">Transferase</keyword>
<evidence type="ECO:0000256" key="12">
    <source>
        <dbReference type="SAM" id="SignalP"/>
    </source>
</evidence>
<dbReference type="SUPFAM" id="SSF53756">
    <property type="entry name" value="UDP-Glycosyltransferase/glycogen phosphorylase"/>
    <property type="match status" value="1"/>
</dbReference>
<protein>
    <recommendedName>
        <fullName evidence="4">Chitobiosyldiphosphodolichol beta-mannosyltransferase</fullName>
        <ecNumber evidence="3">2.4.1.142</ecNumber>
    </recommendedName>
</protein>
<comment type="pathway">
    <text evidence="2">Protein modification; protein glycosylation.</text>
</comment>
<keyword evidence="9" id="KW-1133">Transmembrane helix</keyword>
<accession>A0A1Y2BKA5</accession>
<sequence length="441" mass="48754">MYLILVTLFLVSLFGLRILTRKREGGVHFGVLVLGDVGHSPRINLHALSMANKLLNLNKAKREGPKDANGLNTVYLVTTGRVYLTLSLFTGITHLTHLIGYKGSKVADALTSHPLLRIHSIAPPSKIIASNPVRCELVWHGTRSNTILIRWRCEDESTAIPTLIIAQLLRLLRGTKLIIDWHNFGFSIMALGKGESNKIVNLQNDGILTINRYEITFGRYADAHLCVTKAMAHHLKTVFRVKGPVIVLYDRAPSHFHRLTLPDTSWTPDEDFSILLDALVHYDTHATPRHKNLVIVVTGKGPLKAHYLSKIPSLNLSPRVKVLTAWLTVEDYPKLLGAADLGVCLHTSSSGLDLPMKVVDMFGCGLPVAAVTYPCLAEEMVVDGVNGVLVRDGVGLGGVLLRLFDGKSGEEEVEELRKGTEAFQRERWDENWERCVGGLVV</sequence>
<comment type="function">
    <text evidence="11">Participates in the formation of the lipid-linked precursor oligosaccharide for N-glycosylation. Involved in assembling the dolichol-pyrophosphate-GlcNAc(2)-Man(5) intermediate on the cytoplasmic surface of the ER.</text>
</comment>
<dbReference type="GO" id="GO:0004578">
    <property type="term" value="F:chitobiosyldiphosphodolichol beta-mannosyltransferase activity"/>
    <property type="evidence" value="ECO:0007669"/>
    <property type="project" value="UniProtKB-EC"/>
</dbReference>
<evidence type="ECO:0000256" key="6">
    <source>
        <dbReference type="ARBA" id="ARBA00022679"/>
    </source>
</evidence>
<name>A0A1Y2BKA5_9FUNG</name>
<evidence type="ECO:0000256" key="1">
    <source>
        <dbReference type="ARBA" id="ARBA00004389"/>
    </source>
</evidence>
<evidence type="ECO:0000256" key="3">
    <source>
        <dbReference type="ARBA" id="ARBA00012611"/>
    </source>
</evidence>
<dbReference type="STRING" id="329046.A0A1Y2BKA5"/>
<feature type="chain" id="PRO_5012056274" description="Chitobiosyldiphosphodolichol beta-mannosyltransferase" evidence="12">
    <location>
        <begin position="16"/>
        <end position="441"/>
    </location>
</feature>
<evidence type="ECO:0000313" key="13">
    <source>
        <dbReference type="EMBL" id="ORY35203.1"/>
    </source>
</evidence>
<evidence type="ECO:0000256" key="5">
    <source>
        <dbReference type="ARBA" id="ARBA00022676"/>
    </source>
</evidence>
<evidence type="ECO:0000256" key="4">
    <source>
        <dbReference type="ARBA" id="ARBA00015841"/>
    </source>
</evidence>
<gene>
    <name evidence="13" type="ORF">BCR33DRAFT_759125</name>
</gene>
<keyword evidence="12" id="KW-0732">Signal</keyword>
<keyword evidence="14" id="KW-1185">Reference proteome</keyword>
<evidence type="ECO:0000256" key="2">
    <source>
        <dbReference type="ARBA" id="ARBA00004922"/>
    </source>
</evidence>
<keyword evidence="10" id="KW-0472">Membrane</keyword>
<evidence type="ECO:0000313" key="14">
    <source>
        <dbReference type="Proteomes" id="UP000193642"/>
    </source>
</evidence>
<comment type="subcellular location">
    <subcellularLocation>
        <location evidence="1">Endoplasmic reticulum membrane</location>
        <topology evidence="1">Single-pass membrane protein</topology>
    </subcellularLocation>
</comment>
<evidence type="ECO:0000256" key="8">
    <source>
        <dbReference type="ARBA" id="ARBA00022824"/>
    </source>
</evidence>
<keyword evidence="5" id="KW-0328">Glycosyltransferase</keyword>
<dbReference type="OrthoDB" id="614844at2759"/>
<dbReference type="EMBL" id="MCGO01000060">
    <property type="protein sequence ID" value="ORY35203.1"/>
    <property type="molecule type" value="Genomic_DNA"/>
</dbReference>
<dbReference type="EC" id="2.4.1.142" evidence="3"/>
<evidence type="ECO:0000256" key="7">
    <source>
        <dbReference type="ARBA" id="ARBA00022692"/>
    </source>
</evidence>
<keyword evidence="7" id="KW-0812">Transmembrane</keyword>
<dbReference type="AlphaFoldDB" id="A0A1Y2BKA5"/>
<dbReference type="Pfam" id="PF13692">
    <property type="entry name" value="Glyco_trans_1_4"/>
    <property type="match status" value="1"/>
</dbReference>
<dbReference type="Proteomes" id="UP000193642">
    <property type="component" value="Unassembled WGS sequence"/>
</dbReference>
<comment type="caution">
    <text evidence="13">The sequence shown here is derived from an EMBL/GenBank/DDBJ whole genome shotgun (WGS) entry which is preliminary data.</text>
</comment>
<evidence type="ECO:0000256" key="10">
    <source>
        <dbReference type="ARBA" id="ARBA00023136"/>
    </source>
</evidence>
<proteinExistence type="predicted"/>